<dbReference type="CDD" id="cd05233">
    <property type="entry name" value="SDR_c"/>
    <property type="match status" value="1"/>
</dbReference>
<dbReference type="EMBL" id="JAAXOP010000006">
    <property type="protein sequence ID" value="NKY51262.1"/>
    <property type="molecule type" value="Genomic_DNA"/>
</dbReference>
<organism evidence="5 6">
    <name type="scientific">Nocardia vermiculata</name>
    <dbReference type="NCBI Taxonomy" id="257274"/>
    <lineage>
        <taxon>Bacteria</taxon>
        <taxon>Bacillati</taxon>
        <taxon>Actinomycetota</taxon>
        <taxon>Actinomycetes</taxon>
        <taxon>Mycobacteriales</taxon>
        <taxon>Nocardiaceae</taxon>
        <taxon>Nocardia</taxon>
    </lineage>
</organism>
<feature type="domain" description="Ketoreductase" evidence="4">
    <location>
        <begin position="17"/>
        <end position="186"/>
    </location>
</feature>
<reference evidence="5 6" key="1">
    <citation type="submission" date="2020-04" db="EMBL/GenBank/DDBJ databases">
        <title>MicrobeNet Type strains.</title>
        <authorList>
            <person name="Nicholson A.C."/>
        </authorList>
    </citation>
    <scope>NUCLEOTIDE SEQUENCE [LARGE SCALE GENOMIC DNA]</scope>
    <source>
        <strain evidence="5 6">JCM 12354</strain>
    </source>
</reference>
<evidence type="ECO:0000256" key="2">
    <source>
        <dbReference type="ARBA" id="ARBA00023002"/>
    </source>
</evidence>
<evidence type="ECO:0000256" key="3">
    <source>
        <dbReference type="ARBA" id="ARBA00023027"/>
    </source>
</evidence>
<dbReference type="PRINTS" id="PR00080">
    <property type="entry name" value="SDRFAMILY"/>
</dbReference>
<dbReference type="NCBIfam" id="NF005893">
    <property type="entry name" value="PRK07856.1"/>
    <property type="match status" value="1"/>
</dbReference>
<dbReference type="FunFam" id="3.40.50.720:FF:000084">
    <property type="entry name" value="Short-chain dehydrogenase reductase"/>
    <property type="match status" value="1"/>
</dbReference>
<dbReference type="AlphaFoldDB" id="A0A846XZH6"/>
<proteinExistence type="inferred from homology"/>
<evidence type="ECO:0000313" key="5">
    <source>
        <dbReference type="EMBL" id="NKY51262.1"/>
    </source>
</evidence>
<dbReference type="RefSeq" id="WP_067872345.1">
    <property type="nucleotide sequence ID" value="NZ_JAAXOP010000006.1"/>
</dbReference>
<dbReference type="PRINTS" id="PR00081">
    <property type="entry name" value="GDHRDH"/>
</dbReference>
<dbReference type="PANTHER" id="PTHR24321:SF8">
    <property type="entry name" value="ESTRADIOL 17-BETA-DEHYDROGENASE 8-RELATED"/>
    <property type="match status" value="1"/>
</dbReference>
<comment type="similarity">
    <text evidence="1">Belongs to the short-chain dehydrogenases/reductases (SDR) family.</text>
</comment>
<dbReference type="GO" id="GO:0016491">
    <property type="term" value="F:oxidoreductase activity"/>
    <property type="evidence" value="ECO:0007669"/>
    <property type="project" value="UniProtKB-KW"/>
</dbReference>
<dbReference type="InterPro" id="IPR057326">
    <property type="entry name" value="KR_dom"/>
</dbReference>
<evidence type="ECO:0000256" key="1">
    <source>
        <dbReference type="ARBA" id="ARBA00006484"/>
    </source>
</evidence>
<evidence type="ECO:0000259" key="4">
    <source>
        <dbReference type="SMART" id="SM00822"/>
    </source>
</evidence>
<dbReference type="InterPro" id="IPR036291">
    <property type="entry name" value="NAD(P)-bd_dom_sf"/>
</dbReference>
<dbReference type="Pfam" id="PF13561">
    <property type="entry name" value="adh_short_C2"/>
    <property type="match status" value="1"/>
</dbReference>
<dbReference type="PANTHER" id="PTHR24321">
    <property type="entry name" value="DEHYDROGENASES, SHORT CHAIN"/>
    <property type="match status" value="1"/>
</dbReference>
<keyword evidence="3" id="KW-0520">NAD</keyword>
<dbReference type="Gene3D" id="3.40.50.720">
    <property type="entry name" value="NAD(P)-binding Rossmann-like Domain"/>
    <property type="match status" value="1"/>
</dbReference>
<protein>
    <submittedName>
        <fullName evidence="5">SDR family oxidoreductase</fullName>
    </submittedName>
</protein>
<dbReference type="InterPro" id="IPR020904">
    <property type="entry name" value="Sc_DH/Rdtase_CS"/>
</dbReference>
<accession>A0A846XZH6</accession>
<gene>
    <name evidence="5" type="ORF">HGA08_13645</name>
</gene>
<sequence>MSTAPLDITTALDLSGRVALVTGGTRGIGFSIAEQLLAAGACVVVCGRTRPDVLPVVAGRSAQFLAADVRAADAAAALVERTAALHGRLDAVVNNAGGSPDADAATVSTGFVDKVVALNMLAPFYVAQAANRVMQTQAGGGTIVNIGSLSAHDPQPGTAAYSAAKAGLLMFTKALALEWAPLVRVNHITAGLVHTETAAAGYSGNDGTAVASIIPMRRMADPADIARTCLFLCSDLSAYLNGADIAVHGGGEIPGRYVITRGT</sequence>
<dbReference type="PROSITE" id="PS00061">
    <property type="entry name" value="ADH_SHORT"/>
    <property type="match status" value="1"/>
</dbReference>
<evidence type="ECO:0000313" key="6">
    <source>
        <dbReference type="Proteomes" id="UP000565711"/>
    </source>
</evidence>
<keyword evidence="6" id="KW-1185">Reference proteome</keyword>
<dbReference type="SUPFAM" id="SSF51735">
    <property type="entry name" value="NAD(P)-binding Rossmann-fold domains"/>
    <property type="match status" value="1"/>
</dbReference>
<name>A0A846XZH6_9NOCA</name>
<dbReference type="InterPro" id="IPR002347">
    <property type="entry name" value="SDR_fam"/>
</dbReference>
<comment type="caution">
    <text evidence="5">The sequence shown here is derived from an EMBL/GenBank/DDBJ whole genome shotgun (WGS) entry which is preliminary data.</text>
</comment>
<dbReference type="Proteomes" id="UP000565711">
    <property type="component" value="Unassembled WGS sequence"/>
</dbReference>
<dbReference type="SMART" id="SM00822">
    <property type="entry name" value="PKS_KR"/>
    <property type="match status" value="1"/>
</dbReference>
<keyword evidence="2" id="KW-0560">Oxidoreductase</keyword>